<dbReference type="EMBL" id="JARVQW010000005">
    <property type="protein sequence ID" value="MDH2306171.1"/>
    <property type="molecule type" value="Genomic_DNA"/>
</dbReference>
<dbReference type="Proteomes" id="UP001162044">
    <property type="component" value="Unassembled WGS sequence"/>
</dbReference>
<feature type="signal peptide" evidence="8">
    <location>
        <begin position="1"/>
        <end position="38"/>
    </location>
</feature>
<dbReference type="InterPro" id="IPR016147">
    <property type="entry name" value="Pili_assmbl_chaperone_N"/>
</dbReference>
<dbReference type="InterPro" id="IPR050643">
    <property type="entry name" value="Periplasmic_pilus_chap"/>
</dbReference>
<evidence type="ECO:0000259" key="10">
    <source>
        <dbReference type="Pfam" id="PF02753"/>
    </source>
</evidence>
<dbReference type="GO" id="GO:0071555">
    <property type="term" value="P:cell wall organization"/>
    <property type="evidence" value="ECO:0007669"/>
    <property type="project" value="InterPro"/>
</dbReference>
<dbReference type="GO" id="GO:0030288">
    <property type="term" value="C:outer membrane-bounded periplasmic space"/>
    <property type="evidence" value="ECO:0007669"/>
    <property type="project" value="InterPro"/>
</dbReference>
<evidence type="ECO:0000259" key="9">
    <source>
        <dbReference type="Pfam" id="PF00345"/>
    </source>
</evidence>
<evidence type="ECO:0000256" key="1">
    <source>
        <dbReference type="ARBA" id="ARBA00004418"/>
    </source>
</evidence>
<evidence type="ECO:0000256" key="3">
    <source>
        <dbReference type="ARBA" id="ARBA00022558"/>
    </source>
</evidence>
<name>A0A1B8SXV9_PRORE</name>
<feature type="domain" description="Pili assembly chaperone N-terminal" evidence="9">
    <location>
        <begin position="40"/>
        <end position="155"/>
    </location>
</feature>
<dbReference type="SUPFAM" id="SSF49584">
    <property type="entry name" value="Periplasmic chaperone C-domain"/>
    <property type="match status" value="1"/>
</dbReference>
<dbReference type="PANTHER" id="PTHR30251:SF5">
    <property type="entry name" value="FIMBRIAL CHAPARONE PROTEIN"/>
    <property type="match status" value="1"/>
</dbReference>
<reference evidence="12 13" key="1">
    <citation type="submission" date="2018-06" db="EMBL/GenBank/DDBJ databases">
        <authorList>
            <consortium name="Pathogen Informatics"/>
            <person name="Doyle S."/>
        </authorList>
    </citation>
    <scope>NUCLEOTIDE SEQUENCE [LARGE SCALE GENOMIC DNA]</scope>
    <source>
        <strain evidence="12 13">NCTC11801</strain>
    </source>
</reference>
<dbReference type="AlphaFoldDB" id="A0A1B8SXV9"/>
<protein>
    <submittedName>
        <fullName evidence="12">Chaperone protein papD</fullName>
    </submittedName>
    <submittedName>
        <fullName evidence="11">Fimbria/pilus periplasmic chaperone</fullName>
    </submittedName>
</protein>
<dbReference type="PRINTS" id="PR00969">
    <property type="entry name" value="CHAPERONPILI"/>
</dbReference>
<dbReference type="InterPro" id="IPR001829">
    <property type="entry name" value="Pili_assmbl_chaperone_bac"/>
</dbReference>
<keyword evidence="4 8" id="KW-0732">Signal</keyword>
<evidence type="ECO:0000256" key="8">
    <source>
        <dbReference type="SAM" id="SignalP"/>
    </source>
</evidence>
<sequence length="262" mass="29305">MKKLNINKKDTHPNQKLVNSYKVILAAIFLMSISTANAAISLDRTRAIINGNEKSISLNISNENKTLPYLAQGWIENAQGEKINDPFTVLPPVQRVEPGDKSQIRIQPLASIEKLPQDIESVYYFNLREIPPRSDKANTLQLALQTRIKLFYRPTPIIPTKNDIDNPWQEKLVLKQQGGKYIAFNPTPYYITIIDAAKKIKGDTVKGFEPIMIAPKNSQPLGVDVATLGNTPVLTYINDYGGRPNLSFNCQANECKVSPSNK</sequence>
<dbReference type="PANTHER" id="PTHR30251">
    <property type="entry name" value="PILUS ASSEMBLY CHAPERONE"/>
    <property type="match status" value="1"/>
</dbReference>
<dbReference type="FunFam" id="2.60.40.10:FF:000458">
    <property type="entry name" value="Molecular chaperone FimC"/>
    <property type="match status" value="1"/>
</dbReference>
<gene>
    <name evidence="12" type="primary">papD_8</name>
    <name evidence="12" type="ORF">NCTC11801_04183</name>
    <name evidence="11" type="ORF">QDQ51_12185</name>
</gene>
<reference evidence="11" key="2">
    <citation type="submission" date="2023-04" db="EMBL/GenBank/DDBJ databases">
        <authorList>
            <person name="Li W."/>
        </authorList>
    </citation>
    <scope>NUCLEOTIDE SEQUENCE</scope>
    <source>
        <strain evidence="11">QITACRE101</strain>
    </source>
</reference>
<keyword evidence="7" id="KW-0393">Immunoglobulin domain</keyword>
<evidence type="ECO:0000256" key="5">
    <source>
        <dbReference type="ARBA" id="ARBA00022764"/>
    </source>
</evidence>
<organism evidence="11 14">
    <name type="scientific">Providencia rettgeri</name>
    <dbReference type="NCBI Taxonomy" id="587"/>
    <lineage>
        <taxon>Bacteria</taxon>
        <taxon>Pseudomonadati</taxon>
        <taxon>Pseudomonadota</taxon>
        <taxon>Gammaproteobacteria</taxon>
        <taxon>Enterobacterales</taxon>
        <taxon>Morganellaceae</taxon>
        <taxon>Providencia</taxon>
    </lineage>
</organism>
<comment type="similarity">
    <text evidence="2">Belongs to the periplasmic pilus chaperone family.</text>
</comment>
<evidence type="ECO:0000256" key="7">
    <source>
        <dbReference type="ARBA" id="ARBA00023319"/>
    </source>
</evidence>
<dbReference type="Proteomes" id="UP000254208">
    <property type="component" value="Unassembled WGS sequence"/>
</dbReference>
<dbReference type="OrthoDB" id="9131059at2"/>
<keyword evidence="3" id="KW-1029">Fimbrium biogenesis</keyword>
<evidence type="ECO:0000313" key="12">
    <source>
        <dbReference type="EMBL" id="SUC33175.1"/>
    </source>
</evidence>
<dbReference type="InterPro" id="IPR016148">
    <property type="entry name" value="Pili_assmbl_chaperone_C"/>
</dbReference>
<dbReference type="RefSeq" id="WP_109912762.1">
    <property type="nucleotide sequence ID" value="NZ_ABEXOG020000031.1"/>
</dbReference>
<evidence type="ECO:0000256" key="4">
    <source>
        <dbReference type="ARBA" id="ARBA00022729"/>
    </source>
</evidence>
<evidence type="ECO:0000256" key="2">
    <source>
        <dbReference type="ARBA" id="ARBA00007399"/>
    </source>
</evidence>
<dbReference type="SUPFAM" id="SSF49354">
    <property type="entry name" value="PapD-like"/>
    <property type="match status" value="1"/>
</dbReference>
<feature type="chain" id="PRO_5043143633" evidence="8">
    <location>
        <begin position="39"/>
        <end position="262"/>
    </location>
</feature>
<evidence type="ECO:0000256" key="6">
    <source>
        <dbReference type="ARBA" id="ARBA00023186"/>
    </source>
</evidence>
<dbReference type="InterPro" id="IPR013783">
    <property type="entry name" value="Ig-like_fold"/>
</dbReference>
<dbReference type="Pfam" id="PF00345">
    <property type="entry name" value="PapD_N"/>
    <property type="match status" value="1"/>
</dbReference>
<evidence type="ECO:0000313" key="11">
    <source>
        <dbReference type="EMBL" id="MDH2306171.1"/>
    </source>
</evidence>
<dbReference type="EMBL" id="UGTZ01000001">
    <property type="protein sequence ID" value="SUC33175.1"/>
    <property type="molecule type" value="Genomic_DNA"/>
</dbReference>
<evidence type="ECO:0000313" key="13">
    <source>
        <dbReference type="Proteomes" id="UP000254208"/>
    </source>
</evidence>
<dbReference type="GeneID" id="93674762"/>
<reference evidence="11" key="3">
    <citation type="submission" date="2023-10" db="EMBL/GenBank/DDBJ databases">
        <title>Analysis of Resistance Genes of Carbapenem-resistant Providencia rettgeri.</title>
        <authorList>
            <person name="Liu M."/>
        </authorList>
    </citation>
    <scope>NUCLEOTIDE SEQUENCE</scope>
    <source>
        <strain evidence="11">QITACRE101</strain>
    </source>
</reference>
<comment type="subcellular location">
    <subcellularLocation>
        <location evidence="1">Periplasm</location>
    </subcellularLocation>
</comment>
<evidence type="ECO:0000313" key="14">
    <source>
        <dbReference type="Proteomes" id="UP001162044"/>
    </source>
</evidence>
<keyword evidence="5" id="KW-0574">Periplasm</keyword>
<dbReference type="InterPro" id="IPR036316">
    <property type="entry name" value="Pili_assmbl_chap_C_dom_sf"/>
</dbReference>
<accession>A0A1B8SXV9</accession>
<dbReference type="Pfam" id="PF02753">
    <property type="entry name" value="PapD_C"/>
    <property type="match status" value="1"/>
</dbReference>
<dbReference type="Gene3D" id="2.60.40.10">
    <property type="entry name" value="Immunoglobulins"/>
    <property type="match status" value="2"/>
</dbReference>
<feature type="domain" description="Pili assembly chaperone C-terminal" evidence="10">
    <location>
        <begin position="185"/>
        <end position="243"/>
    </location>
</feature>
<proteinExistence type="inferred from homology"/>
<dbReference type="InterPro" id="IPR008962">
    <property type="entry name" value="PapD-like_sf"/>
</dbReference>
<keyword evidence="6" id="KW-0143">Chaperone</keyword>